<dbReference type="EMBL" id="JAGFNK010000355">
    <property type="protein sequence ID" value="KAI9451907.1"/>
    <property type="molecule type" value="Genomic_DNA"/>
</dbReference>
<proteinExistence type="predicted"/>
<evidence type="ECO:0000313" key="2">
    <source>
        <dbReference type="Proteomes" id="UP001207468"/>
    </source>
</evidence>
<sequence length="130" mass="14595">MSSKPDTWSRYATIFSLYYFHFEKVDEGKYAIKSADIGKYLVPDEDKVTLSDNKHTWIVEAVGAPDTYYTIRDSEGLGNYFTAGPDQLDPESVPNKAMWPDSEARGVCSPALHHQDPYSAEGGIVFFTDD</sequence>
<comment type="caution">
    <text evidence="1">The sequence shown here is derived from an EMBL/GenBank/DDBJ whole genome shotgun (WGS) entry which is preliminary data.</text>
</comment>
<evidence type="ECO:0000313" key="1">
    <source>
        <dbReference type="EMBL" id="KAI9451907.1"/>
    </source>
</evidence>
<protein>
    <submittedName>
        <fullName evidence="1">Uncharacterized protein</fullName>
    </submittedName>
</protein>
<organism evidence="1 2">
    <name type="scientific">Russula earlei</name>
    <dbReference type="NCBI Taxonomy" id="71964"/>
    <lineage>
        <taxon>Eukaryota</taxon>
        <taxon>Fungi</taxon>
        <taxon>Dikarya</taxon>
        <taxon>Basidiomycota</taxon>
        <taxon>Agaricomycotina</taxon>
        <taxon>Agaricomycetes</taxon>
        <taxon>Russulales</taxon>
        <taxon>Russulaceae</taxon>
        <taxon>Russula</taxon>
    </lineage>
</organism>
<dbReference type="Proteomes" id="UP001207468">
    <property type="component" value="Unassembled WGS sequence"/>
</dbReference>
<reference evidence="1" key="1">
    <citation type="submission" date="2021-03" db="EMBL/GenBank/DDBJ databases">
        <title>Evolutionary priming and transition to the ectomycorrhizal habit in an iconic lineage of mushroom-forming fungi: is preadaptation a requirement?</title>
        <authorList>
            <consortium name="DOE Joint Genome Institute"/>
            <person name="Looney B.P."/>
            <person name="Miyauchi S."/>
            <person name="Morin E."/>
            <person name="Drula E."/>
            <person name="Courty P.E."/>
            <person name="Chicoki N."/>
            <person name="Fauchery L."/>
            <person name="Kohler A."/>
            <person name="Kuo A."/>
            <person name="LaButti K."/>
            <person name="Pangilinan J."/>
            <person name="Lipzen A."/>
            <person name="Riley R."/>
            <person name="Andreopoulos W."/>
            <person name="He G."/>
            <person name="Johnson J."/>
            <person name="Barry K.W."/>
            <person name="Grigoriev I.V."/>
            <person name="Nagy L."/>
            <person name="Hibbett D."/>
            <person name="Henrissat B."/>
            <person name="Matheny P.B."/>
            <person name="Labbe J."/>
            <person name="Martin A.F."/>
        </authorList>
    </citation>
    <scope>NUCLEOTIDE SEQUENCE</scope>
    <source>
        <strain evidence="1">BPL698</strain>
    </source>
</reference>
<accession>A0ACC0TXT4</accession>
<keyword evidence="2" id="KW-1185">Reference proteome</keyword>
<gene>
    <name evidence="1" type="ORF">F5148DRAFT_1289863</name>
</gene>
<name>A0ACC0TXT4_9AGAM</name>